<comment type="subunit">
    <text evidence="5">The complex is composed of two ATP-binding proteins (WtpC), two transmembrane proteins (WtpB) and a solute-binding protein (WtpA).</text>
</comment>
<geneLocation type="plasmid" evidence="10 11">
    <name>pHTIA</name>
</geneLocation>
<dbReference type="PANTHER" id="PTHR42781:SF4">
    <property type="entry name" value="SPERMIDINE_PUTRESCINE IMPORT ATP-BINDING PROTEIN POTA"/>
    <property type="match status" value="1"/>
</dbReference>
<dbReference type="PROSITE" id="PS00211">
    <property type="entry name" value="ABC_TRANSPORTER_1"/>
    <property type="match status" value="1"/>
</dbReference>
<evidence type="ECO:0000313" key="10">
    <source>
        <dbReference type="EMBL" id="CCQ34938.1"/>
    </source>
</evidence>
<keyword evidence="10" id="KW-0614">Plasmid</keyword>
<keyword evidence="10" id="KW-0547">Nucleotide-binding</keyword>
<keyword evidence="2" id="KW-0813">Transport</keyword>
<feature type="domain" description="ABC transporter" evidence="9">
    <location>
        <begin position="1"/>
        <end position="148"/>
    </location>
</feature>
<gene>
    <name evidence="10" type="ORF">HTIA_p2836</name>
</gene>
<comment type="similarity">
    <text evidence="4">Belongs to the ABC transporter superfamily. Sulfate/tungstate importer (TC 3.A.1.6) family.</text>
</comment>
<dbReference type="GO" id="GO:0005886">
    <property type="term" value="C:plasma membrane"/>
    <property type="evidence" value="ECO:0007669"/>
    <property type="project" value="UniProtKB-SubCell"/>
</dbReference>
<dbReference type="InterPro" id="IPR017871">
    <property type="entry name" value="ABC_transporter-like_CS"/>
</dbReference>
<dbReference type="Gene3D" id="3.40.50.300">
    <property type="entry name" value="P-loop containing nucleotide triphosphate hydrolases"/>
    <property type="match status" value="1"/>
</dbReference>
<dbReference type="AlphaFoldDB" id="S6D2E8"/>
<keyword evidence="10" id="KW-0067">ATP-binding</keyword>
<evidence type="ECO:0000256" key="3">
    <source>
        <dbReference type="ARBA" id="ARBA00022505"/>
    </source>
</evidence>
<dbReference type="PANTHER" id="PTHR42781">
    <property type="entry name" value="SPERMIDINE/PUTRESCINE IMPORT ATP-BINDING PROTEIN POTA"/>
    <property type="match status" value="1"/>
</dbReference>
<dbReference type="SUPFAM" id="SSF52540">
    <property type="entry name" value="P-loop containing nucleoside triphosphate hydrolases"/>
    <property type="match status" value="1"/>
</dbReference>
<dbReference type="EMBL" id="HF571521">
    <property type="protein sequence ID" value="CCQ34938.1"/>
    <property type="molecule type" value="Genomic_DNA"/>
</dbReference>
<dbReference type="PROSITE" id="PS50893">
    <property type="entry name" value="ABC_TRANSPORTER_2"/>
    <property type="match status" value="1"/>
</dbReference>
<evidence type="ECO:0000256" key="6">
    <source>
        <dbReference type="ARBA" id="ARBA00039025"/>
    </source>
</evidence>
<organism evidence="10 11">
    <name type="scientific">Halorhabdus tiamatea SARL4B</name>
    <dbReference type="NCBI Taxonomy" id="1033806"/>
    <lineage>
        <taxon>Archaea</taxon>
        <taxon>Methanobacteriati</taxon>
        <taxon>Methanobacteriota</taxon>
        <taxon>Stenosarchaea group</taxon>
        <taxon>Halobacteria</taxon>
        <taxon>Halobacteriales</taxon>
        <taxon>Haloarculaceae</taxon>
        <taxon>Halorhabdus</taxon>
    </lineage>
</organism>
<evidence type="ECO:0000313" key="11">
    <source>
        <dbReference type="Proteomes" id="UP000015381"/>
    </source>
</evidence>
<dbReference type="InterPro" id="IPR050093">
    <property type="entry name" value="ABC_SmlMolc_Importer"/>
</dbReference>
<dbReference type="InterPro" id="IPR005116">
    <property type="entry name" value="Transp-assoc_OB_typ1"/>
</dbReference>
<sequence length="276" mass="30551">MVFQEGALFPHMTTRENITYAATASHRVDELATLLELEDVLDRTPPTLSGGERQRVALARTLATDPDMLLLDEPLSSLDAPIRKRLRDELHSLFESLDIPILYVTHDQREATALGDRIAIVRDGALEQVGTPSAVLTRPTSRFVARFTGNENLFEGIVTDRTADGATVQLGDLQYQTTVSDIQTSTVTVCIHPSRMEIESPSTANGDRTANTVTGTVTRWLNEGSKYRIDIEIEAEPITLTANVRPPTFERLSLENGSEVHVLIPQESIHLIPDRE</sequence>
<dbReference type="Proteomes" id="UP000015381">
    <property type="component" value="Plasmid pHTIA"/>
</dbReference>
<evidence type="ECO:0000256" key="2">
    <source>
        <dbReference type="ARBA" id="ARBA00022448"/>
    </source>
</evidence>
<dbReference type="Gene3D" id="2.40.50.100">
    <property type="match status" value="1"/>
</dbReference>
<dbReference type="PATRIC" id="fig|1033806.12.peg.2824"/>
<reference evidence="10 11" key="1">
    <citation type="journal article" date="2014" name="Environ. Microbiol.">
        <title>Halorhabdus tiamatea: proteogenomics and glycosidase activity measurements identify the first cultivated euryarchaeon from a deep-sea anoxic brine lake as potential polysaccharide degrader.</title>
        <authorList>
            <person name="Werner J."/>
            <person name="Ferrer M."/>
            <person name="Michel G."/>
            <person name="Mann A.J."/>
            <person name="Huang S."/>
            <person name="Juarez S."/>
            <person name="Ciordia S."/>
            <person name="Albar J.P."/>
            <person name="Alcaide M."/>
            <person name="La Cono V."/>
            <person name="Yakimov M.M."/>
            <person name="Antunes A."/>
            <person name="Taborda M."/>
            <person name="Da Costa M.S."/>
            <person name="Amann R.I."/>
            <person name="Gloeckner F.O."/>
            <person name="Golyshina O.V."/>
            <person name="Golyshin P.N."/>
            <person name="Teeling H."/>
        </authorList>
    </citation>
    <scope>NUCLEOTIDE SEQUENCE [LARGE SCALE GENOMIC DNA]</scope>
    <source>
        <strain evidence="11">SARL4B</strain>
        <plasmid evidence="10">pHTIA</plasmid>
    </source>
</reference>
<dbReference type="GO" id="GO:1901238">
    <property type="term" value="F:ABC-type tungstate transporter activity"/>
    <property type="evidence" value="ECO:0007669"/>
    <property type="project" value="UniProtKB-EC"/>
</dbReference>
<dbReference type="KEGG" id="hti:HTIA_p2836"/>
<dbReference type="Pfam" id="PF03459">
    <property type="entry name" value="TOBE"/>
    <property type="match status" value="1"/>
</dbReference>
<dbReference type="GO" id="GO:0005524">
    <property type="term" value="F:ATP binding"/>
    <property type="evidence" value="ECO:0007669"/>
    <property type="project" value="UniProtKB-KW"/>
</dbReference>
<dbReference type="EC" id="7.3.2.6" evidence="6"/>
<keyword evidence="11" id="KW-1185">Reference proteome</keyword>
<dbReference type="InterPro" id="IPR003439">
    <property type="entry name" value="ABC_transporter-like_ATP-bd"/>
</dbReference>
<accession>S6D2E8</accession>
<dbReference type="Pfam" id="PF00005">
    <property type="entry name" value="ABC_tran"/>
    <property type="match status" value="1"/>
</dbReference>
<dbReference type="InterPro" id="IPR008995">
    <property type="entry name" value="Mo/tungstate-bd_C_term_dom"/>
</dbReference>
<dbReference type="InterPro" id="IPR027417">
    <property type="entry name" value="P-loop_NTPase"/>
</dbReference>
<evidence type="ECO:0000259" key="9">
    <source>
        <dbReference type="PROSITE" id="PS50893"/>
    </source>
</evidence>
<evidence type="ECO:0000256" key="7">
    <source>
        <dbReference type="ARBA" id="ARBA00041133"/>
    </source>
</evidence>
<comment type="subcellular location">
    <subcellularLocation>
        <location evidence="1">Cell membrane</location>
        <topology evidence="1">Peripheral membrane protein</topology>
    </subcellularLocation>
</comment>
<keyword evidence="3" id="KW-0500">Molybdenum</keyword>
<comment type="catalytic activity">
    <reaction evidence="8">
        <text>tungstate(in) + ATP + H2O = tungstate(out) + ADP + phosphate + H(+)</text>
        <dbReference type="Rhea" id="RHEA:35027"/>
        <dbReference type="ChEBI" id="CHEBI:15377"/>
        <dbReference type="ChEBI" id="CHEBI:15378"/>
        <dbReference type="ChEBI" id="CHEBI:30616"/>
        <dbReference type="ChEBI" id="CHEBI:43474"/>
        <dbReference type="ChEBI" id="CHEBI:46502"/>
        <dbReference type="ChEBI" id="CHEBI:456216"/>
        <dbReference type="EC" id="7.3.2.6"/>
    </reaction>
</comment>
<dbReference type="HOGENOM" id="CLU_000604_1_1_2"/>
<dbReference type="GO" id="GO:0016887">
    <property type="term" value="F:ATP hydrolysis activity"/>
    <property type="evidence" value="ECO:0007669"/>
    <property type="project" value="InterPro"/>
</dbReference>
<proteinExistence type="inferred from homology"/>
<evidence type="ECO:0000256" key="1">
    <source>
        <dbReference type="ARBA" id="ARBA00004202"/>
    </source>
</evidence>
<evidence type="ECO:0000256" key="4">
    <source>
        <dbReference type="ARBA" id="ARBA00038307"/>
    </source>
</evidence>
<evidence type="ECO:0000256" key="5">
    <source>
        <dbReference type="ARBA" id="ARBA00038781"/>
    </source>
</evidence>
<protein>
    <recommendedName>
        <fullName evidence="7">Molybdate/tungstate import ATP-binding protein WtpC</fullName>
        <ecNumber evidence="6">7.3.2.6</ecNumber>
    </recommendedName>
</protein>
<dbReference type="SUPFAM" id="SSF50331">
    <property type="entry name" value="MOP-like"/>
    <property type="match status" value="1"/>
</dbReference>
<name>S6D2E8_9EURY</name>
<evidence type="ECO:0000256" key="8">
    <source>
        <dbReference type="ARBA" id="ARBA00047936"/>
    </source>
</evidence>